<dbReference type="Gramene" id="KQL02650">
    <property type="protein sequence ID" value="KQL02650"/>
    <property type="gene ID" value="SETIT_014803mg"/>
</dbReference>
<proteinExistence type="predicted"/>
<accession>K3YKN4</accession>
<evidence type="ECO:0000313" key="2">
    <source>
        <dbReference type="Proteomes" id="UP000004995"/>
    </source>
</evidence>
<dbReference type="EnsemblPlants" id="KQL02650">
    <property type="protein sequence ID" value="KQL02650"/>
    <property type="gene ID" value="SETIT_014803mg"/>
</dbReference>
<organism evidence="1 2">
    <name type="scientific">Setaria italica</name>
    <name type="common">Foxtail millet</name>
    <name type="synonym">Panicum italicum</name>
    <dbReference type="NCBI Taxonomy" id="4555"/>
    <lineage>
        <taxon>Eukaryota</taxon>
        <taxon>Viridiplantae</taxon>
        <taxon>Streptophyta</taxon>
        <taxon>Embryophyta</taxon>
        <taxon>Tracheophyta</taxon>
        <taxon>Spermatophyta</taxon>
        <taxon>Magnoliopsida</taxon>
        <taxon>Liliopsida</taxon>
        <taxon>Poales</taxon>
        <taxon>Poaceae</taxon>
        <taxon>PACMAD clade</taxon>
        <taxon>Panicoideae</taxon>
        <taxon>Panicodae</taxon>
        <taxon>Paniceae</taxon>
        <taxon>Cenchrinae</taxon>
        <taxon>Setaria</taxon>
    </lineage>
</organism>
<evidence type="ECO:0000313" key="1">
    <source>
        <dbReference type="EnsemblPlants" id="KQL02650"/>
    </source>
</evidence>
<reference evidence="1" key="2">
    <citation type="submission" date="2018-08" db="UniProtKB">
        <authorList>
            <consortium name="EnsemblPlants"/>
        </authorList>
    </citation>
    <scope>IDENTIFICATION</scope>
    <source>
        <strain evidence="1">Yugu1</strain>
    </source>
</reference>
<dbReference type="EMBL" id="AGNK02003994">
    <property type="status" value="NOT_ANNOTATED_CDS"/>
    <property type="molecule type" value="Genomic_DNA"/>
</dbReference>
<dbReference type="Proteomes" id="UP000004995">
    <property type="component" value="Unassembled WGS sequence"/>
</dbReference>
<keyword evidence="2" id="KW-1185">Reference proteome</keyword>
<dbReference type="HOGENOM" id="CLU_2836053_0_0_1"/>
<name>K3YKN4_SETIT</name>
<dbReference type="InParanoid" id="K3YKN4"/>
<reference evidence="2" key="1">
    <citation type="journal article" date="2012" name="Nat. Biotechnol.">
        <title>Reference genome sequence of the model plant Setaria.</title>
        <authorList>
            <person name="Bennetzen J.L."/>
            <person name="Schmutz J."/>
            <person name="Wang H."/>
            <person name="Percifield R."/>
            <person name="Hawkins J."/>
            <person name="Pontaroli A.C."/>
            <person name="Estep M."/>
            <person name="Feng L."/>
            <person name="Vaughn J.N."/>
            <person name="Grimwood J."/>
            <person name="Jenkins J."/>
            <person name="Barry K."/>
            <person name="Lindquist E."/>
            <person name="Hellsten U."/>
            <person name="Deshpande S."/>
            <person name="Wang X."/>
            <person name="Wu X."/>
            <person name="Mitros T."/>
            <person name="Triplett J."/>
            <person name="Yang X."/>
            <person name="Ye C.Y."/>
            <person name="Mauro-Herrera M."/>
            <person name="Wang L."/>
            <person name="Li P."/>
            <person name="Sharma M."/>
            <person name="Sharma R."/>
            <person name="Ronald P.C."/>
            <person name="Panaud O."/>
            <person name="Kellogg E.A."/>
            <person name="Brutnell T.P."/>
            <person name="Doust A.N."/>
            <person name="Tuskan G.A."/>
            <person name="Rokhsar D."/>
            <person name="Devos K.M."/>
        </authorList>
    </citation>
    <scope>NUCLEOTIDE SEQUENCE [LARGE SCALE GENOMIC DNA]</scope>
    <source>
        <strain evidence="2">cv. Yugu1</strain>
    </source>
</reference>
<protein>
    <submittedName>
        <fullName evidence="1">Uncharacterized protein</fullName>
    </submittedName>
</protein>
<sequence length="66" mass="7712">MQIMSWKLRNNGRNVKYHVESKLRGKSNLLRHSCTFNHYNLHMFHHDASVISDNMMAIQASSKLPS</sequence>
<dbReference type="AlphaFoldDB" id="K3YKN4"/>